<keyword evidence="3" id="KW-0378">Hydrolase</keyword>
<evidence type="ECO:0000313" key="6">
    <source>
        <dbReference type="Proteomes" id="UP000259683"/>
    </source>
</evidence>
<dbReference type="GO" id="GO:0016787">
    <property type="term" value="F:hydrolase activity"/>
    <property type="evidence" value="ECO:0007669"/>
    <property type="project" value="UniProtKB-KW"/>
</dbReference>
<dbReference type="Pfam" id="PF01467">
    <property type="entry name" value="CTP_transf_like"/>
    <property type="match status" value="1"/>
</dbReference>
<dbReference type="SUPFAM" id="SSF52374">
    <property type="entry name" value="Nucleotidylyl transferase"/>
    <property type="match status" value="1"/>
</dbReference>
<dbReference type="EMBL" id="MH588547">
    <property type="protein sequence ID" value="AXQ69816.1"/>
    <property type="molecule type" value="Genomic_DNA"/>
</dbReference>
<keyword evidence="6" id="KW-1185">Reference proteome</keyword>
<dbReference type="Gene3D" id="3.90.79.10">
    <property type="entry name" value="Nucleoside Triphosphate Pyrophosphohydrolase"/>
    <property type="match status" value="1"/>
</dbReference>
<dbReference type="SUPFAM" id="SSF55811">
    <property type="entry name" value="Nudix"/>
    <property type="match status" value="1"/>
</dbReference>
<dbReference type="GO" id="GO:0016779">
    <property type="term" value="F:nucleotidyltransferase activity"/>
    <property type="evidence" value="ECO:0007669"/>
    <property type="project" value="UniProtKB-KW"/>
</dbReference>
<keyword evidence="1" id="KW-0808">Transferase</keyword>
<evidence type="ECO:0000256" key="1">
    <source>
        <dbReference type="ARBA" id="ARBA00022679"/>
    </source>
</evidence>
<dbReference type="PANTHER" id="PTHR21342:SF0">
    <property type="entry name" value="BIFUNCTIONAL NMN ADENYLYLTRANSFERASE_NUDIX HYDROLASE"/>
    <property type="match status" value="1"/>
</dbReference>
<keyword evidence="2 5" id="KW-0548">Nucleotidyltransferase</keyword>
<reference evidence="5" key="2">
    <citation type="submission" date="2021-07" db="EMBL/GenBank/DDBJ databases">
        <title>Giant CbK-like Caulobacter bacteriophages have genetically divergent genomes.</title>
        <authorList>
            <person name="Wilson K."/>
            <person name="Ely B."/>
        </authorList>
    </citation>
    <scope>NUCLEOTIDE SEQUENCE</scope>
</reference>
<dbReference type="InterPro" id="IPR020084">
    <property type="entry name" value="NUDIX_hydrolase_CS"/>
</dbReference>
<reference evidence="5" key="1">
    <citation type="submission" date="2018-07" db="EMBL/GenBank/DDBJ databases">
        <authorList>
            <person name="Wilson K.M."/>
            <person name="Ely B."/>
        </authorList>
    </citation>
    <scope>NUCLEOTIDE SEQUENCE</scope>
</reference>
<dbReference type="Proteomes" id="UP000259683">
    <property type="component" value="Segment"/>
</dbReference>
<dbReference type="PROSITE" id="PS51462">
    <property type="entry name" value="NUDIX"/>
    <property type="match status" value="1"/>
</dbReference>
<sequence length="390" mass="43747">MTSYRSTALYDVAGVIGRFQCFQEGHGRVIDKAMDVSDRVHIMIGSANVARDTRNPFTYEERRDVMEACLRERYSAGDMERISFAPLNDLPYNKAGWIDSVNASVRGSTKALRPRVALVGNIRDATSEYLTWFRAWDYVAVTDTGSNATAIRKAYFTGAVDFDAKGWNDGFDWSTVPRPTVEFLRRFRDRPVYAYLMKQLAAEIAYREKWGPGPHQTVDPVILAGDQIAMIERGGEEGTGMKGLPGGFLNPGERLLDGAAREGVEETGIFIEDRDLPAFTAYLGECHEARVANREAPTDPGFLREAIALLKSFHQGEGHRFDDPNRSRRGHLITEAFLFQIPKGYGLPRLIGSDDAKSAFWMPTFDLDPTDTFEDHAHIADYMIGRYASF</sequence>
<gene>
    <name evidence="5" type="ORF">CcrSC_gp234c</name>
</gene>
<evidence type="ECO:0000256" key="2">
    <source>
        <dbReference type="ARBA" id="ARBA00022695"/>
    </source>
</evidence>
<organism evidence="5 6">
    <name type="scientific">Caulobacter phage CcrSC</name>
    <dbReference type="NCBI Taxonomy" id="2283272"/>
    <lineage>
        <taxon>Viruses</taxon>
        <taxon>Duplodnaviria</taxon>
        <taxon>Heunggongvirae</taxon>
        <taxon>Uroviricota</taxon>
        <taxon>Caudoviricetes</taxon>
        <taxon>Jeanschmidtviridae</taxon>
        <taxon>Bertelyvirus</taxon>
        <taxon>Bertelyvirus SC</taxon>
    </lineage>
</organism>
<dbReference type="InterPro" id="IPR014729">
    <property type="entry name" value="Rossmann-like_a/b/a_fold"/>
</dbReference>
<dbReference type="PROSITE" id="PS00893">
    <property type="entry name" value="NUDIX_BOX"/>
    <property type="match status" value="1"/>
</dbReference>
<accession>A0A385EDQ5</accession>
<feature type="domain" description="Nudix hydrolase" evidence="4">
    <location>
        <begin position="213"/>
        <end position="388"/>
    </location>
</feature>
<evidence type="ECO:0000259" key="4">
    <source>
        <dbReference type="PROSITE" id="PS51462"/>
    </source>
</evidence>
<dbReference type="Gene3D" id="3.40.50.620">
    <property type="entry name" value="HUPs"/>
    <property type="match status" value="1"/>
</dbReference>
<dbReference type="InterPro" id="IPR004821">
    <property type="entry name" value="Cyt_trans-like"/>
</dbReference>
<name>A0A385EDQ5_9CAUD</name>
<protein>
    <submittedName>
        <fullName evidence="5">Nicotinamide-nucleotide adenylyltransferase</fullName>
    </submittedName>
</protein>
<dbReference type="CDD" id="cd18873">
    <property type="entry name" value="NUDIX_NadM_like"/>
    <property type="match status" value="1"/>
</dbReference>
<proteinExistence type="predicted"/>
<evidence type="ECO:0000256" key="3">
    <source>
        <dbReference type="ARBA" id="ARBA00022801"/>
    </source>
</evidence>
<evidence type="ECO:0000313" key="5">
    <source>
        <dbReference type="EMBL" id="AXQ69816.1"/>
    </source>
</evidence>
<dbReference type="PANTHER" id="PTHR21342">
    <property type="entry name" value="PHOSPHOPANTETHEINE ADENYLYLTRANSFERASE"/>
    <property type="match status" value="1"/>
</dbReference>
<dbReference type="Pfam" id="PF00293">
    <property type="entry name" value="NUDIX"/>
    <property type="match status" value="1"/>
</dbReference>
<dbReference type="InterPro" id="IPR000086">
    <property type="entry name" value="NUDIX_hydrolase_dom"/>
</dbReference>
<dbReference type="InterPro" id="IPR015797">
    <property type="entry name" value="NUDIX_hydrolase-like_dom_sf"/>
</dbReference>